<dbReference type="AlphaFoldDB" id="A0A292PM20"/>
<keyword evidence="2" id="KW-0812">Transmembrane</keyword>
<protein>
    <submittedName>
        <fullName evidence="3">Uncharacterized protein</fullName>
    </submittedName>
</protein>
<proteinExistence type="predicted"/>
<keyword evidence="4" id="KW-1185">Reference proteome</keyword>
<keyword evidence="2" id="KW-1133">Transmembrane helix</keyword>
<organism evidence="3 4">
    <name type="scientific">Tuber aestivum</name>
    <name type="common">summer truffle</name>
    <dbReference type="NCBI Taxonomy" id="59557"/>
    <lineage>
        <taxon>Eukaryota</taxon>
        <taxon>Fungi</taxon>
        <taxon>Dikarya</taxon>
        <taxon>Ascomycota</taxon>
        <taxon>Pezizomycotina</taxon>
        <taxon>Pezizomycetes</taxon>
        <taxon>Pezizales</taxon>
        <taxon>Tuberaceae</taxon>
        <taxon>Tuber</taxon>
    </lineage>
</organism>
<evidence type="ECO:0000256" key="1">
    <source>
        <dbReference type="SAM" id="MobiDB-lite"/>
    </source>
</evidence>
<name>A0A292PM20_9PEZI</name>
<reference evidence="3" key="1">
    <citation type="submission" date="2015-10" db="EMBL/GenBank/DDBJ databases">
        <authorList>
            <person name="Regsiter A."/>
            <person name="william w."/>
        </authorList>
    </citation>
    <scope>NUCLEOTIDE SEQUENCE</scope>
    <source>
        <strain evidence="3">Montdore</strain>
    </source>
</reference>
<accession>A0A292PM20</accession>
<dbReference type="EMBL" id="LN891198">
    <property type="protein sequence ID" value="CUS07533.1"/>
    <property type="molecule type" value="Genomic_DNA"/>
</dbReference>
<evidence type="ECO:0000256" key="2">
    <source>
        <dbReference type="SAM" id="Phobius"/>
    </source>
</evidence>
<sequence>MDGTSSFPTGVSELSKYRSRHSVRSQPPLTLRSTNPPYHRPLSPQYYQGCCPYKHNNTQQSGAQNRSLGHWLLIPIKVGASQISRWRSRQYCTTNPHARKICALVYTIIFPKMCLFTTGFILMLVHHNIPIFFKPEKRGGKMYLEHKG</sequence>
<feature type="region of interest" description="Disordered" evidence="1">
    <location>
        <begin position="1"/>
        <end position="37"/>
    </location>
</feature>
<feature type="transmembrane region" description="Helical" evidence="2">
    <location>
        <begin position="103"/>
        <end position="125"/>
    </location>
</feature>
<evidence type="ECO:0000313" key="3">
    <source>
        <dbReference type="EMBL" id="CUS07533.1"/>
    </source>
</evidence>
<dbReference type="Proteomes" id="UP001412239">
    <property type="component" value="Unassembled WGS sequence"/>
</dbReference>
<evidence type="ECO:0000313" key="4">
    <source>
        <dbReference type="Proteomes" id="UP001412239"/>
    </source>
</evidence>
<gene>
    <name evidence="3" type="ORF">GSTUAT00008362001</name>
</gene>
<keyword evidence="2" id="KW-0472">Membrane</keyword>
<feature type="compositionally biased region" description="Polar residues" evidence="1">
    <location>
        <begin position="24"/>
        <end position="36"/>
    </location>
</feature>